<protein>
    <submittedName>
        <fullName evidence="1">WD40-like Beta Propeller Repeat</fullName>
    </submittedName>
</protein>
<keyword evidence="2" id="KW-1185">Reference proteome</keyword>
<evidence type="ECO:0000313" key="1">
    <source>
        <dbReference type="EMBL" id="SFS40665.1"/>
    </source>
</evidence>
<sequence>MKIRFIYNFIFITILTVVKTNAQQNLLIFENDSIAIYDTFLSLNSKENISPTFYNNGLIYASADKNDFYKLYFSDLKNKPQKIKINNYFHSGGPVATYNNEIYFVKSPKLMKGNNNGNLTIFKGKIENLKVSKVKPLSICKADFTYGQPTISKDGNKMVIVTNERGIFHLLELQRNNNNEWEKSDVVFISQSSFTIINPTIYDENTIYFSSNISEAKIDRVEYTLENGNPVVDNVYYATGDFNIYKTIKVDGKWSLPQKVSVLNSEFDDLSVVFITEKTGYINSFRYDDTDNIYYFELKQ</sequence>
<dbReference type="SUPFAM" id="SSF82171">
    <property type="entry name" value="DPP6 N-terminal domain-like"/>
    <property type="match status" value="1"/>
</dbReference>
<organism evidence="1 2">
    <name type="scientific">Lutibacter maritimus</name>
    <dbReference type="NCBI Taxonomy" id="593133"/>
    <lineage>
        <taxon>Bacteria</taxon>
        <taxon>Pseudomonadati</taxon>
        <taxon>Bacteroidota</taxon>
        <taxon>Flavobacteriia</taxon>
        <taxon>Flavobacteriales</taxon>
        <taxon>Flavobacteriaceae</taxon>
        <taxon>Lutibacter</taxon>
    </lineage>
</organism>
<dbReference type="RefSeq" id="WP_143102378.1">
    <property type="nucleotide sequence ID" value="NZ_FOZP01000002.1"/>
</dbReference>
<name>A0A1I6PKU8_9FLAO</name>
<dbReference type="Proteomes" id="UP000199312">
    <property type="component" value="Unassembled WGS sequence"/>
</dbReference>
<accession>A0A1I6PKU8</accession>
<proteinExistence type="predicted"/>
<dbReference type="EMBL" id="FOZP01000002">
    <property type="protein sequence ID" value="SFS40665.1"/>
    <property type="molecule type" value="Genomic_DNA"/>
</dbReference>
<dbReference type="OrthoDB" id="1432364at2"/>
<dbReference type="STRING" id="593133.SAMN04488006_1130"/>
<dbReference type="AlphaFoldDB" id="A0A1I6PKU8"/>
<evidence type="ECO:0000313" key="2">
    <source>
        <dbReference type="Proteomes" id="UP000199312"/>
    </source>
</evidence>
<gene>
    <name evidence="1" type="ORF">SAMN04488006_1130</name>
</gene>
<reference evidence="2" key="1">
    <citation type="submission" date="2016-10" db="EMBL/GenBank/DDBJ databases">
        <authorList>
            <person name="Varghese N."/>
            <person name="Submissions S."/>
        </authorList>
    </citation>
    <scope>NUCLEOTIDE SEQUENCE [LARGE SCALE GENOMIC DNA]</scope>
    <source>
        <strain evidence="2">DSM 24450</strain>
    </source>
</reference>